<reference evidence="2" key="1">
    <citation type="submission" date="2017-02" db="EMBL/GenBank/DDBJ databases">
        <authorList>
            <person name="Varghese N."/>
            <person name="Submissions S."/>
        </authorList>
    </citation>
    <scope>NUCLEOTIDE SEQUENCE [LARGE SCALE GENOMIC DNA]</scope>
    <source>
        <strain evidence="2">DSM 22385</strain>
    </source>
</reference>
<dbReference type="EMBL" id="FUYR01000003">
    <property type="protein sequence ID" value="SKB80622.1"/>
    <property type="molecule type" value="Genomic_DNA"/>
</dbReference>
<accession>A0A1T5E972</accession>
<gene>
    <name evidence="1" type="ORF">SAMN05661099_2811</name>
</gene>
<dbReference type="Proteomes" id="UP000189981">
    <property type="component" value="Unassembled WGS sequence"/>
</dbReference>
<keyword evidence="2" id="KW-1185">Reference proteome</keyword>
<dbReference type="STRING" id="572036.SAMN05661099_2811"/>
<evidence type="ECO:0000313" key="1">
    <source>
        <dbReference type="EMBL" id="SKB80622.1"/>
    </source>
</evidence>
<protein>
    <submittedName>
        <fullName evidence="1">Uncharacterized protein</fullName>
    </submittedName>
</protein>
<name>A0A1T5E972_9SPHI</name>
<sequence>MLGRDRFDTTELIEVFVTAKGSIYQSDVENCLYLTFSGKTSRLSFQSLNDLKKIIDKVDLGHMCTLIEHADIEIILLKDNCFVLSGIEIIYLKEILQGAFTMFRLNHIITDCLDRLVIS</sequence>
<dbReference type="AlphaFoldDB" id="A0A1T5E972"/>
<proteinExistence type="predicted"/>
<organism evidence="1 2">
    <name type="scientific">Daejeonella lutea</name>
    <dbReference type="NCBI Taxonomy" id="572036"/>
    <lineage>
        <taxon>Bacteria</taxon>
        <taxon>Pseudomonadati</taxon>
        <taxon>Bacteroidota</taxon>
        <taxon>Sphingobacteriia</taxon>
        <taxon>Sphingobacteriales</taxon>
        <taxon>Sphingobacteriaceae</taxon>
        <taxon>Daejeonella</taxon>
    </lineage>
</organism>
<evidence type="ECO:0000313" key="2">
    <source>
        <dbReference type="Proteomes" id="UP000189981"/>
    </source>
</evidence>